<evidence type="ECO:0000313" key="2">
    <source>
        <dbReference type="Proteomes" id="UP000181981"/>
    </source>
</evidence>
<dbReference type="EMBL" id="FOHT01000013">
    <property type="protein sequence ID" value="SET45441.1"/>
    <property type="molecule type" value="Genomic_DNA"/>
</dbReference>
<protein>
    <submittedName>
        <fullName evidence="1">Uncharacterized protein</fullName>
    </submittedName>
</protein>
<dbReference type="Proteomes" id="UP000181981">
    <property type="component" value="Unassembled WGS sequence"/>
</dbReference>
<evidence type="ECO:0000313" key="1">
    <source>
        <dbReference type="EMBL" id="SET45441.1"/>
    </source>
</evidence>
<organism evidence="1 2">
    <name type="scientific">Draconibacterium orientale</name>
    <dbReference type="NCBI Taxonomy" id="1168034"/>
    <lineage>
        <taxon>Bacteria</taxon>
        <taxon>Pseudomonadati</taxon>
        <taxon>Bacteroidota</taxon>
        <taxon>Bacteroidia</taxon>
        <taxon>Marinilabiliales</taxon>
        <taxon>Prolixibacteraceae</taxon>
        <taxon>Draconibacterium</taxon>
    </lineage>
</organism>
<accession>A0A1I0EJ51</accession>
<proteinExistence type="predicted"/>
<gene>
    <name evidence="1" type="ORF">SAMN05444285_11379</name>
</gene>
<dbReference type="AlphaFoldDB" id="A0A1I0EJ51"/>
<reference evidence="1 2" key="1">
    <citation type="submission" date="2016-10" db="EMBL/GenBank/DDBJ databases">
        <authorList>
            <person name="de Groot N.N."/>
        </authorList>
    </citation>
    <scope>NUCLEOTIDE SEQUENCE [LARGE SCALE GENOMIC DNA]</scope>
    <source>
        <strain evidence="1 2">DSM 25947</strain>
    </source>
</reference>
<name>A0A1I0EJ51_9BACT</name>
<sequence>MLKFFALYKRKITGISNTAFYNQIGIKECSRPGALFFLQNLIVPVSNHFKYLVHESPYSHCATTGIYQCIFIVSLKAQAENNWHT</sequence>